<protein>
    <submittedName>
        <fullName evidence="5">Methyltransferase type 11</fullName>
    </submittedName>
</protein>
<keyword evidence="1 5" id="KW-0489">Methyltransferase</keyword>
<keyword evidence="6" id="KW-1185">Reference proteome</keyword>
<evidence type="ECO:0000256" key="2">
    <source>
        <dbReference type="ARBA" id="ARBA00022679"/>
    </source>
</evidence>
<dbReference type="OrthoDB" id="8915at2157"/>
<dbReference type="AlphaFoldDB" id="A0A8J8PYR9"/>
<reference evidence="5" key="1">
    <citation type="submission" date="2017-11" db="EMBL/GenBank/DDBJ databases">
        <authorList>
            <person name="Kajale S.C."/>
            <person name="Sharma A."/>
        </authorList>
    </citation>
    <scope>NUCLEOTIDE SEQUENCE</scope>
    <source>
        <strain evidence="5">LS1_42</strain>
    </source>
</reference>
<comment type="caution">
    <text evidence="5">The sequence shown here is derived from an EMBL/GenBank/DDBJ whole genome shotgun (WGS) entry which is preliminary data.</text>
</comment>
<dbReference type="PANTHER" id="PTHR43861">
    <property type="entry name" value="TRANS-ACONITATE 2-METHYLTRANSFERASE-RELATED"/>
    <property type="match status" value="1"/>
</dbReference>
<dbReference type="Proteomes" id="UP000766904">
    <property type="component" value="Unassembled WGS sequence"/>
</dbReference>
<organism evidence="5 6">
    <name type="scientific">Natronococcus pandeyae</name>
    <dbReference type="NCBI Taxonomy" id="2055836"/>
    <lineage>
        <taxon>Archaea</taxon>
        <taxon>Methanobacteriati</taxon>
        <taxon>Methanobacteriota</taxon>
        <taxon>Stenosarchaea group</taxon>
        <taxon>Halobacteria</taxon>
        <taxon>Halobacteriales</taxon>
        <taxon>Natrialbaceae</taxon>
        <taxon>Natronococcus</taxon>
    </lineage>
</organism>
<evidence type="ECO:0000313" key="5">
    <source>
        <dbReference type="EMBL" id="TYL36920.1"/>
    </source>
</evidence>
<gene>
    <name evidence="5" type="ORF">CV102_19360</name>
</gene>
<dbReference type="GO" id="GO:0008168">
    <property type="term" value="F:methyltransferase activity"/>
    <property type="evidence" value="ECO:0007669"/>
    <property type="project" value="UniProtKB-KW"/>
</dbReference>
<accession>A0A8J8PYR9</accession>
<dbReference type="GO" id="GO:0032259">
    <property type="term" value="P:methylation"/>
    <property type="evidence" value="ECO:0007669"/>
    <property type="project" value="UniProtKB-KW"/>
</dbReference>
<dbReference type="SUPFAM" id="SSF53335">
    <property type="entry name" value="S-adenosyl-L-methionine-dependent methyltransferases"/>
    <property type="match status" value="1"/>
</dbReference>
<dbReference type="Gene3D" id="3.40.50.150">
    <property type="entry name" value="Vaccinia Virus protein VP39"/>
    <property type="match status" value="1"/>
</dbReference>
<proteinExistence type="predicted"/>
<dbReference type="RefSeq" id="WP_148859666.1">
    <property type="nucleotide sequence ID" value="NZ_PHNJ01000013.1"/>
</dbReference>
<dbReference type="InterPro" id="IPR041698">
    <property type="entry name" value="Methyltransf_25"/>
</dbReference>
<sequence>MEPDSQSARVPSEAPPDVPNDRRYAAHLERNRRVWDRWSDWYGMSERDFEPIREATIDRLELEEGDRVLDVGCGPGVNFEHIRHKIGTEGRLAGVDYSPGMVENARERVDRHGWANVEVRRADATTVDFDERFDAAVATLSLGVMPDARRTLENVRRLLVPGGPLALVDVRPAPSGPVRLLNPVIWRFFRWYANWNPDNDVLESGRAVFEECELVETAVAGTAYAAVCRTAGPRDAE</sequence>
<evidence type="ECO:0000256" key="1">
    <source>
        <dbReference type="ARBA" id="ARBA00022603"/>
    </source>
</evidence>
<dbReference type="InterPro" id="IPR029063">
    <property type="entry name" value="SAM-dependent_MTases_sf"/>
</dbReference>
<dbReference type="PANTHER" id="PTHR43861:SF1">
    <property type="entry name" value="TRANS-ACONITATE 2-METHYLTRANSFERASE"/>
    <property type="match status" value="1"/>
</dbReference>
<name>A0A8J8PYR9_9EURY</name>
<dbReference type="EMBL" id="PHNJ01000013">
    <property type="protein sequence ID" value="TYL36920.1"/>
    <property type="molecule type" value="Genomic_DNA"/>
</dbReference>
<feature type="region of interest" description="Disordered" evidence="3">
    <location>
        <begin position="1"/>
        <end position="22"/>
    </location>
</feature>
<evidence type="ECO:0000256" key="3">
    <source>
        <dbReference type="SAM" id="MobiDB-lite"/>
    </source>
</evidence>
<feature type="domain" description="Methyltransferase" evidence="4">
    <location>
        <begin position="68"/>
        <end position="163"/>
    </location>
</feature>
<dbReference type="Pfam" id="PF13649">
    <property type="entry name" value="Methyltransf_25"/>
    <property type="match status" value="1"/>
</dbReference>
<evidence type="ECO:0000313" key="6">
    <source>
        <dbReference type="Proteomes" id="UP000766904"/>
    </source>
</evidence>
<evidence type="ECO:0000259" key="4">
    <source>
        <dbReference type="Pfam" id="PF13649"/>
    </source>
</evidence>
<keyword evidence="2" id="KW-0808">Transferase</keyword>
<dbReference type="CDD" id="cd02440">
    <property type="entry name" value="AdoMet_MTases"/>
    <property type="match status" value="1"/>
</dbReference>